<proteinExistence type="predicted"/>
<reference evidence="2" key="1">
    <citation type="submission" date="2017-02" db="EMBL/GenBank/DDBJ databases">
        <authorList>
            <person name="Daims H."/>
        </authorList>
    </citation>
    <scope>NUCLEOTIDE SEQUENCE [LARGE SCALE GENOMIC DNA]</scope>
</reference>
<evidence type="ECO:0000313" key="2">
    <source>
        <dbReference type="Proteomes" id="UP000195667"/>
    </source>
</evidence>
<name>A0A1R4HHG3_9GAMM</name>
<organism evidence="1 2">
    <name type="scientific">Crenothrix polyspora</name>
    <dbReference type="NCBI Taxonomy" id="360316"/>
    <lineage>
        <taxon>Bacteria</taxon>
        <taxon>Pseudomonadati</taxon>
        <taxon>Pseudomonadota</taxon>
        <taxon>Gammaproteobacteria</taxon>
        <taxon>Methylococcales</taxon>
        <taxon>Crenotrichaceae</taxon>
        <taxon>Crenothrix</taxon>
    </lineage>
</organism>
<dbReference type="Proteomes" id="UP000195667">
    <property type="component" value="Unassembled WGS sequence"/>
</dbReference>
<evidence type="ECO:0000313" key="1">
    <source>
        <dbReference type="EMBL" id="SJM95657.1"/>
    </source>
</evidence>
<dbReference type="AlphaFoldDB" id="A0A1R4HHG3"/>
<accession>A0A1R4HHG3</accession>
<gene>
    <name evidence="1" type="ORF">CRENPOLYSF1_770011</name>
</gene>
<dbReference type="EMBL" id="FUKI01000156">
    <property type="protein sequence ID" value="SJM95657.1"/>
    <property type="molecule type" value="Genomic_DNA"/>
</dbReference>
<sequence length="220" mass="23618">MIEGLFVITTVFVSYVVYQIVNEPKATNISEEPQSVNEETASVTEQSAVAVEPAVEAEPEAVAVVEATAEEAPVEAVAEETPVAEEAPVEAVVEETPAAEEAPVEAVVEETPVAEEAPVEAVVEETPVAEEAPTAEASVAESVESIEQNTPKVAGIKNPKTGEVVIVYNNYRFAKRWIKEALVSEGLLKKIYKNNELNADVEIKIKAAIATLETLDQYRV</sequence>
<protein>
    <submittedName>
        <fullName evidence="1">Uncharacterized protein</fullName>
    </submittedName>
</protein>
<dbReference type="RefSeq" id="WP_176371142.1">
    <property type="nucleotide sequence ID" value="NZ_FUKI01000156.1"/>
</dbReference>
<keyword evidence="2" id="KW-1185">Reference proteome</keyword>